<dbReference type="EMBL" id="CP091512">
    <property type="protein sequence ID" value="UOO93171.1"/>
    <property type="molecule type" value="Genomic_DNA"/>
</dbReference>
<organism evidence="2 3">
    <name type="scientific">Vitreoscilla stercoraria</name>
    <dbReference type="NCBI Taxonomy" id="61"/>
    <lineage>
        <taxon>Bacteria</taxon>
        <taxon>Pseudomonadati</taxon>
        <taxon>Pseudomonadota</taxon>
        <taxon>Betaproteobacteria</taxon>
        <taxon>Neisseriales</taxon>
        <taxon>Neisseriaceae</taxon>
        <taxon>Vitreoscilla</taxon>
    </lineage>
</organism>
<gene>
    <name evidence="2" type="ORF">LVJ81_03825</name>
</gene>
<evidence type="ECO:0000256" key="1">
    <source>
        <dbReference type="SAM" id="MobiDB-lite"/>
    </source>
</evidence>
<proteinExistence type="predicted"/>
<reference evidence="2" key="2">
    <citation type="journal article" date="2022" name="Res Sq">
        <title>Evolution of multicellular longitudinally dividing oral cavity symbionts (Neisseriaceae).</title>
        <authorList>
            <person name="Nyongesa S."/>
            <person name="Weber P."/>
            <person name="Bernet E."/>
            <person name="Pullido F."/>
            <person name="Nieckarz M."/>
            <person name="Delaby M."/>
            <person name="Nieves C."/>
            <person name="Viehboeck T."/>
            <person name="Krause N."/>
            <person name="Rivera-Millot A."/>
            <person name="Nakamura A."/>
            <person name="Vischer N."/>
            <person name="VanNieuwenhze M."/>
            <person name="Brun Y."/>
            <person name="Cava F."/>
            <person name="Bulgheresi S."/>
            <person name="Veyrier F."/>
        </authorList>
    </citation>
    <scope>NUCLEOTIDE SEQUENCE</scope>
    <source>
        <strain evidence="2">SAG 1488-6</strain>
    </source>
</reference>
<evidence type="ECO:0000313" key="3">
    <source>
        <dbReference type="Proteomes" id="UP000832034"/>
    </source>
</evidence>
<dbReference type="Proteomes" id="UP000832034">
    <property type="component" value="Chromosome"/>
</dbReference>
<dbReference type="SUPFAM" id="SSF52058">
    <property type="entry name" value="L domain-like"/>
    <property type="match status" value="1"/>
</dbReference>
<reference evidence="2" key="1">
    <citation type="submission" date="2021-12" db="EMBL/GenBank/DDBJ databases">
        <authorList>
            <person name="Veyrier F.J."/>
        </authorList>
    </citation>
    <scope>NUCLEOTIDE SEQUENCE</scope>
    <source>
        <strain evidence="2">SAG 1488-6</strain>
    </source>
</reference>
<feature type="compositionally biased region" description="Low complexity" evidence="1">
    <location>
        <begin position="420"/>
        <end position="439"/>
    </location>
</feature>
<keyword evidence="3" id="KW-1185">Reference proteome</keyword>
<name>A0ABY4ECZ6_VITST</name>
<feature type="region of interest" description="Disordered" evidence="1">
    <location>
        <begin position="412"/>
        <end position="466"/>
    </location>
</feature>
<protein>
    <submittedName>
        <fullName evidence="2">Uncharacterized protein</fullName>
    </submittedName>
</protein>
<accession>A0ABY4ECZ6</accession>
<sequence>MSVRCIYIVPSHYAEAIQIDETKDMLIVSDNPQWQNYLPLRANFIHYIGNDHGVFEFARKVGVLSVRWQPLVALDVEVSGLNHVILHLALLAPLTLRCDDASFSEIHLTHGSEWFKPLFNEHQLPLIVLKADKHNGRIPNLPNLYHIKELHIDIVWNRHQKIPFDCLQLLPFLSLETLIIKGPINMSKTLTQLPLVELELHHVPDLREFPALNLFSKLEELTLCACETLGSQDLQQQAKALPDLMLYYMSTTDQSQWEQRGYIYDAQANAALAAAVSKHHLGDNIISIELDQLEEVASNTTAQETSDTEMESINDATKSLFERMRTESVADFFRNNKKENNITESNSNEPSLFERMRTESVTDFFRHNKTDTTTKETKASANEIETEATQEIETQQSLFQRMRTESVSEFFRNNKTAADTPLATETEATSETPADATPASDEEQQSLLTRMRTESVTDFFRNKRNK</sequence>
<evidence type="ECO:0000313" key="2">
    <source>
        <dbReference type="EMBL" id="UOO93171.1"/>
    </source>
</evidence>
<dbReference type="RefSeq" id="WP_019957503.1">
    <property type="nucleotide sequence ID" value="NZ_CP091512.1"/>
</dbReference>